<dbReference type="Gene3D" id="2.60.120.260">
    <property type="entry name" value="Galactose-binding domain-like"/>
    <property type="match status" value="1"/>
</dbReference>
<evidence type="ECO:0000259" key="8">
    <source>
        <dbReference type="Pfam" id="PF01120"/>
    </source>
</evidence>
<gene>
    <name evidence="9" type="ORF">GC722_02390</name>
</gene>
<dbReference type="GO" id="GO:0016139">
    <property type="term" value="P:glycoside catabolic process"/>
    <property type="evidence" value="ECO:0007669"/>
    <property type="project" value="TreeGrafter"/>
</dbReference>
<dbReference type="EMBL" id="WPCU01000003">
    <property type="protein sequence ID" value="MVA74885.1"/>
    <property type="molecule type" value="Genomic_DNA"/>
</dbReference>
<evidence type="ECO:0000256" key="3">
    <source>
        <dbReference type="ARBA" id="ARBA00012662"/>
    </source>
</evidence>
<evidence type="ECO:0000256" key="2">
    <source>
        <dbReference type="ARBA" id="ARBA00007951"/>
    </source>
</evidence>
<evidence type="ECO:0000256" key="4">
    <source>
        <dbReference type="ARBA" id="ARBA00022729"/>
    </source>
</evidence>
<dbReference type="PRINTS" id="PR00741">
    <property type="entry name" value="GLHYDRLASE29"/>
</dbReference>
<feature type="region of interest" description="Disordered" evidence="7">
    <location>
        <begin position="406"/>
        <end position="426"/>
    </location>
</feature>
<dbReference type="InterPro" id="IPR057739">
    <property type="entry name" value="Glyco_hydro_29_N"/>
</dbReference>
<keyword evidence="6" id="KW-0326">Glycosidase</keyword>
<keyword evidence="5" id="KW-0378">Hydrolase</keyword>
<dbReference type="AlphaFoldDB" id="A0A6A9UT25"/>
<comment type="similarity">
    <text evidence="2">Belongs to the glycosyl hydrolase 29 family.</text>
</comment>
<evidence type="ECO:0000256" key="5">
    <source>
        <dbReference type="ARBA" id="ARBA00022801"/>
    </source>
</evidence>
<dbReference type="EC" id="3.2.1.51" evidence="3"/>
<protein>
    <recommendedName>
        <fullName evidence="3">alpha-L-fucosidase</fullName>
        <ecNumber evidence="3">3.2.1.51</ecNumber>
    </recommendedName>
</protein>
<name>A0A6A9UT25_9ACTN</name>
<dbReference type="RefSeq" id="WP_156607534.1">
    <property type="nucleotide sequence ID" value="NZ_WPCU01000003.1"/>
</dbReference>
<dbReference type="InterPro" id="IPR017853">
    <property type="entry name" value="GH"/>
</dbReference>
<dbReference type="SMART" id="SM00812">
    <property type="entry name" value="Alpha_L_fucos"/>
    <property type="match status" value="1"/>
</dbReference>
<dbReference type="GO" id="GO:0005764">
    <property type="term" value="C:lysosome"/>
    <property type="evidence" value="ECO:0007669"/>
    <property type="project" value="TreeGrafter"/>
</dbReference>
<dbReference type="InterPro" id="IPR016286">
    <property type="entry name" value="FUC_metazoa-typ"/>
</dbReference>
<reference evidence="9 10" key="1">
    <citation type="submission" date="2019-12" db="EMBL/GenBank/DDBJ databases">
        <title>Auraticoccus cholistani sp. nov., an actinomycete isolated from soil of Cholistan desert.</title>
        <authorList>
            <person name="Cheema M.T."/>
        </authorList>
    </citation>
    <scope>NUCLEOTIDE SEQUENCE [LARGE SCALE GENOMIC DNA]</scope>
    <source>
        <strain evidence="9 10">F435</strain>
    </source>
</reference>
<evidence type="ECO:0000256" key="6">
    <source>
        <dbReference type="ARBA" id="ARBA00023295"/>
    </source>
</evidence>
<dbReference type="PANTHER" id="PTHR10030">
    <property type="entry name" value="ALPHA-L-FUCOSIDASE"/>
    <property type="match status" value="1"/>
</dbReference>
<evidence type="ECO:0000256" key="7">
    <source>
        <dbReference type="SAM" id="MobiDB-lite"/>
    </source>
</evidence>
<organism evidence="9 10">
    <name type="scientific">Auraticoccus cholistanensis</name>
    <dbReference type="NCBI Taxonomy" id="2656650"/>
    <lineage>
        <taxon>Bacteria</taxon>
        <taxon>Bacillati</taxon>
        <taxon>Actinomycetota</taxon>
        <taxon>Actinomycetes</taxon>
        <taxon>Propionibacteriales</taxon>
        <taxon>Propionibacteriaceae</taxon>
        <taxon>Auraticoccus</taxon>
    </lineage>
</organism>
<dbReference type="Gene3D" id="3.20.20.80">
    <property type="entry name" value="Glycosidases"/>
    <property type="match status" value="1"/>
</dbReference>
<sequence>MTDPLAPPHVPVPTAEQLAWQALETGMFVHYGLNTFAGLEWSDGTLPAASFDPAGLDARDWVSTAVAMGARYLVLTAKHHDGFCLWPTDTTDYSVRSSPWRGGRGDVVEEVAAACREAGIGLGLYLSPWDRNAACYPDPVAYSAFYTRQLTELCTRYGDLVELWFDGAGSEGYRYDWDAIMAVADEHQPQAMVFNMGRPTIRWVGNEDGLAADPNSYAVAGTKLSQYTDVRAELGDALYLPPECDVSLRRGWFWHPDDEPKTLEHLLAIHERSVGLGANLLLNVPPTTSGTVDPADAARVAEYGAEVGRRYGRPVTLTPTRVDGRWRAEAPAPTAVDVVELREDLTRGQRVTGFRVLAGGSELAAGASIGHRRLVPVPRSRLEELVVELDGPGAVLAGVALHDTGVTRRPQIPEGYTAPTERPDDH</sequence>
<dbReference type="GO" id="GO:0004560">
    <property type="term" value="F:alpha-L-fucosidase activity"/>
    <property type="evidence" value="ECO:0007669"/>
    <property type="project" value="InterPro"/>
</dbReference>
<dbReference type="GO" id="GO:0006004">
    <property type="term" value="P:fucose metabolic process"/>
    <property type="evidence" value="ECO:0007669"/>
    <property type="project" value="InterPro"/>
</dbReference>
<comment type="caution">
    <text evidence="9">The sequence shown here is derived from an EMBL/GenBank/DDBJ whole genome shotgun (WGS) entry which is preliminary data.</text>
</comment>
<feature type="domain" description="Glycoside hydrolase family 29 N-terminal" evidence="8">
    <location>
        <begin position="49"/>
        <end position="305"/>
    </location>
</feature>
<proteinExistence type="inferred from homology"/>
<evidence type="ECO:0000256" key="1">
    <source>
        <dbReference type="ARBA" id="ARBA00004071"/>
    </source>
</evidence>
<dbReference type="SUPFAM" id="SSF51445">
    <property type="entry name" value="(Trans)glycosidases"/>
    <property type="match status" value="1"/>
</dbReference>
<dbReference type="InterPro" id="IPR000933">
    <property type="entry name" value="Glyco_hydro_29"/>
</dbReference>
<evidence type="ECO:0000313" key="10">
    <source>
        <dbReference type="Proteomes" id="UP000435304"/>
    </source>
</evidence>
<dbReference type="PANTHER" id="PTHR10030:SF37">
    <property type="entry name" value="ALPHA-L-FUCOSIDASE-RELATED"/>
    <property type="match status" value="1"/>
</dbReference>
<keyword evidence="4" id="KW-0732">Signal</keyword>
<comment type="function">
    <text evidence="1">Alpha-L-fucosidase is responsible for hydrolyzing the alpha-1,6-linked fucose joined to the reducing-end N-acetylglucosamine of the carbohydrate moieties of glycoproteins.</text>
</comment>
<dbReference type="Pfam" id="PF01120">
    <property type="entry name" value="Alpha_L_fucos"/>
    <property type="match status" value="1"/>
</dbReference>
<dbReference type="Proteomes" id="UP000435304">
    <property type="component" value="Unassembled WGS sequence"/>
</dbReference>
<keyword evidence="10" id="KW-1185">Reference proteome</keyword>
<evidence type="ECO:0000313" key="9">
    <source>
        <dbReference type="EMBL" id="MVA74885.1"/>
    </source>
</evidence>
<accession>A0A6A9UT25</accession>